<evidence type="ECO:0000256" key="7">
    <source>
        <dbReference type="ARBA" id="ARBA00022989"/>
    </source>
</evidence>
<dbReference type="InterPro" id="IPR010065">
    <property type="entry name" value="AA_ABC_transptr_permease_3TM"/>
</dbReference>
<gene>
    <name evidence="11" type="ORF">BHF71_07125</name>
</gene>
<dbReference type="NCBIfam" id="TIGR01726">
    <property type="entry name" value="HEQRo_perm_3TM"/>
    <property type="match status" value="1"/>
</dbReference>
<dbReference type="Proteomes" id="UP000243739">
    <property type="component" value="Unassembled WGS sequence"/>
</dbReference>
<dbReference type="SUPFAM" id="SSF161098">
    <property type="entry name" value="MetI-like"/>
    <property type="match status" value="1"/>
</dbReference>
<evidence type="ECO:0000256" key="8">
    <source>
        <dbReference type="ARBA" id="ARBA00023136"/>
    </source>
</evidence>
<evidence type="ECO:0000256" key="9">
    <source>
        <dbReference type="RuleBase" id="RU363032"/>
    </source>
</evidence>
<keyword evidence="5 9" id="KW-0812">Transmembrane</keyword>
<dbReference type="STRING" id="337097.BHF71_07125"/>
<keyword evidence="6" id="KW-0029">Amino-acid transport</keyword>
<dbReference type="InterPro" id="IPR000515">
    <property type="entry name" value="MetI-like"/>
</dbReference>
<evidence type="ECO:0000256" key="5">
    <source>
        <dbReference type="ARBA" id="ARBA00022692"/>
    </source>
</evidence>
<dbReference type="AlphaFoldDB" id="A0A1D2YW50"/>
<name>A0A1D2YW50_9BACI</name>
<evidence type="ECO:0000259" key="10">
    <source>
        <dbReference type="PROSITE" id="PS50928"/>
    </source>
</evidence>
<feature type="transmembrane region" description="Helical" evidence="9">
    <location>
        <begin position="26"/>
        <end position="47"/>
    </location>
</feature>
<evidence type="ECO:0000256" key="6">
    <source>
        <dbReference type="ARBA" id="ARBA00022970"/>
    </source>
</evidence>
<dbReference type="GO" id="GO:0043190">
    <property type="term" value="C:ATP-binding cassette (ABC) transporter complex"/>
    <property type="evidence" value="ECO:0007669"/>
    <property type="project" value="InterPro"/>
</dbReference>
<dbReference type="GO" id="GO:0022857">
    <property type="term" value="F:transmembrane transporter activity"/>
    <property type="evidence" value="ECO:0007669"/>
    <property type="project" value="InterPro"/>
</dbReference>
<reference evidence="11 12" key="1">
    <citation type="submission" date="2016-09" db="EMBL/GenBank/DDBJ databases">
        <title>Draft genome sequence for the type strain of Vulcanibacillus modesticaldus BR, a strictly anaerobic, moderately thermophilic, and nitrate-reducing bacterium from deep sea-hydrothermal vents of the Mid-Atlantic Ridge.</title>
        <authorList>
            <person name="Abin C.A."/>
            <person name="Hollibaugh J.T."/>
        </authorList>
    </citation>
    <scope>NUCLEOTIDE SEQUENCE [LARGE SCALE GENOMIC DNA]</scope>
    <source>
        <strain evidence="11 12">BR</strain>
    </source>
</reference>
<evidence type="ECO:0000256" key="1">
    <source>
        <dbReference type="ARBA" id="ARBA00004651"/>
    </source>
</evidence>
<keyword evidence="4" id="KW-1003">Cell membrane</keyword>
<feature type="transmembrane region" description="Helical" evidence="9">
    <location>
        <begin position="261"/>
        <end position="284"/>
    </location>
</feature>
<feature type="transmembrane region" description="Helical" evidence="9">
    <location>
        <begin position="90"/>
        <end position="119"/>
    </location>
</feature>
<dbReference type="Pfam" id="PF00528">
    <property type="entry name" value="BPD_transp_1"/>
    <property type="match status" value="1"/>
</dbReference>
<dbReference type="Gene3D" id="1.10.3720.10">
    <property type="entry name" value="MetI-like"/>
    <property type="match status" value="2"/>
</dbReference>
<keyword evidence="8 9" id="KW-0472">Membrane</keyword>
<feature type="transmembrane region" description="Helical" evidence="9">
    <location>
        <begin position="222"/>
        <end position="241"/>
    </location>
</feature>
<protein>
    <submittedName>
        <fullName evidence="11">Amino acid ABC transporter permease</fullName>
    </submittedName>
</protein>
<accession>A0A1D2YW50</accession>
<keyword evidence="3 9" id="KW-0813">Transport</keyword>
<feature type="domain" description="ABC transmembrane type-1" evidence="10">
    <location>
        <begin position="95"/>
        <end position="388"/>
    </location>
</feature>
<feature type="transmembrane region" description="Helical" evidence="9">
    <location>
        <begin position="189"/>
        <end position="210"/>
    </location>
</feature>
<dbReference type="PANTHER" id="PTHR30614:SF37">
    <property type="entry name" value="AMINO-ACID ABC TRANSPORTER PERMEASE PROTEIN YHDX-RELATED"/>
    <property type="match status" value="1"/>
</dbReference>
<evidence type="ECO:0000256" key="2">
    <source>
        <dbReference type="ARBA" id="ARBA00010072"/>
    </source>
</evidence>
<dbReference type="InterPro" id="IPR035906">
    <property type="entry name" value="MetI-like_sf"/>
</dbReference>
<keyword evidence="7 9" id="KW-1133">Transmembrane helix</keyword>
<comment type="caution">
    <text evidence="11">The sequence shown here is derived from an EMBL/GenBank/DDBJ whole genome shotgun (WGS) entry which is preliminary data.</text>
</comment>
<proteinExistence type="inferred from homology"/>
<comment type="subcellular location">
    <subcellularLocation>
        <location evidence="1 9">Cell membrane</location>
        <topology evidence="1 9">Multi-pass membrane protein</topology>
    </subcellularLocation>
</comment>
<dbReference type="PANTHER" id="PTHR30614">
    <property type="entry name" value="MEMBRANE COMPONENT OF AMINO ACID ABC TRANSPORTER"/>
    <property type="match status" value="1"/>
</dbReference>
<evidence type="ECO:0000313" key="12">
    <source>
        <dbReference type="Proteomes" id="UP000243739"/>
    </source>
</evidence>
<evidence type="ECO:0000313" key="11">
    <source>
        <dbReference type="EMBL" id="OEF99960.1"/>
    </source>
</evidence>
<dbReference type="PROSITE" id="PS50928">
    <property type="entry name" value="ABC_TM1"/>
    <property type="match status" value="1"/>
</dbReference>
<organism evidence="11 12">
    <name type="scientific">Vulcanibacillus modesticaldus</name>
    <dbReference type="NCBI Taxonomy" id="337097"/>
    <lineage>
        <taxon>Bacteria</taxon>
        <taxon>Bacillati</taxon>
        <taxon>Bacillota</taxon>
        <taxon>Bacilli</taxon>
        <taxon>Bacillales</taxon>
        <taxon>Bacillaceae</taxon>
        <taxon>Vulcanibacillus</taxon>
    </lineage>
</organism>
<feature type="transmembrane region" description="Helical" evidence="9">
    <location>
        <begin position="370"/>
        <end position="391"/>
    </location>
</feature>
<evidence type="ECO:0000256" key="4">
    <source>
        <dbReference type="ARBA" id="ARBA00022475"/>
    </source>
</evidence>
<evidence type="ECO:0000256" key="3">
    <source>
        <dbReference type="ARBA" id="ARBA00022448"/>
    </source>
</evidence>
<dbReference type="CDD" id="cd06261">
    <property type="entry name" value="TM_PBP2"/>
    <property type="match status" value="1"/>
</dbReference>
<sequence>MQLRGEQYMKNNKQLITIPFWRDNRIIPILLQMLFVIIVFSAGFYFFSNAIAGLDRIGIKLGFSFLKNPASFSIGESLIEYSPSDSYGRAIVVGILNTIKVSIIGIFFASILGTFIGIARISNNWLAKQFASLYIEIIRNTPLLVQIFIWYFAVFLELPKVKESIKLPGGIYLSNRGTAIPWFEANPSLYLWIIFFIIGILLAIISWKVKLKAQISSGKRKYPLFWSIGSFFLALIVAFFVTRQAPVNIVYPTLGKFNFQGGYIITPEFSAILVGLVLYTATYIGEIVRGGILSVSKGQIEAAKALGLKNSTTLRLVIFPQAIRVIIPPVTSQYLNLAKNSSLAVAIGYPDLVSVGGTVLNQTGRAVEMITVMILVYLAMSLFTSFIMNMFNKHTQLVER</sequence>
<dbReference type="GO" id="GO:0006865">
    <property type="term" value="P:amino acid transport"/>
    <property type="evidence" value="ECO:0007669"/>
    <property type="project" value="UniProtKB-KW"/>
</dbReference>
<feature type="transmembrane region" description="Helical" evidence="9">
    <location>
        <begin position="131"/>
        <end position="153"/>
    </location>
</feature>
<dbReference type="EMBL" id="MIJF01000011">
    <property type="protein sequence ID" value="OEF99960.1"/>
    <property type="molecule type" value="Genomic_DNA"/>
</dbReference>
<dbReference type="InterPro" id="IPR043429">
    <property type="entry name" value="ArtM/GltK/GlnP/TcyL/YhdX-like"/>
</dbReference>
<keyword evidence="12" id="KW-1185">Reference proteome</keyword>
<comment type="similarity">
    <text evidence="2">Belongs to the binding-protein-dependent transport system permease family. HisMQ subfamily.</text>
</comment>